<dbReference type="InterPro" id="IPR012337">
    <property type="entry name" value="RNaseH-like_sf"/>
</dbReference>
<feature type="domain" description="3'-5' exonuclease" evidence="2">
    <location>
        <begin position="464"/>
        <end position="665"/>
    </location>
</feature>
<dbReference type="InterPro" id="IPR002562">
    <property type="entry name" value="3'-5'_exonuclease_dom"/>
</dbReference>
<dbReference type="Proteomes" id="UP000594262">
    <property type="component" value="Unplaced"/>
</dbReference>
<accession>A0A7M5V8Y8</accession>
<dbReference type="GO" id="GO:0008408">
    <property type="term" value="F:3'-5' exonuclease activity"/>
    <property type="evidence" value="ECO:0007669"/>
    <property type="project" value="InterPro"/>
</dbReference>
<reference evidence="3" key="1">
    <citation type="submission" date="2021-01" db="UniProtKB">
        <authorList>
            <consortium name="EnsemblMetazoa"/>
        </authorList>
    </citation>
    <scope>IDENTIFICATION</scope>
</reference>
<dbReference type="GO" id="GO:0003676">
    <property type="term" value="F:nucleic acid binding"/>
    <property type="evidence" value="ECO:0007669"/>
    <property type="project" value="InterPro"/>
</dbReference>
<dbReference type="GO" id="GO:0006139">
    <property type="term" value="P:nucleobase-containing compound metabolic process"/>
    <property type="evidence" value="ECO:0007669"/>
    <property type="project" value="InterPro"/>
</dbReference>
<dbReference type="PANTHER" id="PTHR47765:SF2">
    <property type="entry name" value="EXONUCLEASE MUT-7 HOMOLOG"/>
    <property type="match status" value="1"/>
</dbReference>
<keyword evidence="4" id="KW-1185">Reference proteome</keyword>
<dbReference type="OrthoDB" id="18193at2759"/>
<dbReference type="Pfam" id="PF01927">
    <property type="entry name" value="Mut7-C"/>
    <property type="match status" value="2"/>
</dbReference>
<dbReference type="GeneID" id="136805912"/>
<dbReference type="AlphaFoldDB" id="A0A7M5V8Y8"/>
<dbReference type="SUPFAM" id="SSF53098">
    <property type="entry name" value="Ribonuclease H-like"/>
    <property type="match status" value="1"/>
</dbReference>
<feature type="compositionally biased region" description="Acidic residues" evidence="1">
    <location>
        <begin position="415"/>
        <end position="427"/>
    </location>
</feature>
<dbReference type="Gene3D" id="3.30.420.10">
    <property type="entry name" value="Ribonuclease H-like superfamily/Ribonuclease H"/>
    <property type="match status" value="1"/>
</dbReference>
<dbReference type="SMART" id="SM00474">
    <property type="entry name" value="35EXOc"/>
    <property type="match status" value="1"/>
</dbReference>
<sequence>MSYTKNDGISVSIQNLDLGDGDYDSDENDDWMFTSNVPIKTITSNSNNADQAQSTEDHKDDYYAKPQTFQDWLNLIEDKYFDERDDLVRQTLQTAYNEVESPFSLLLHVLHRAFFDLYSKRVPISFYALDEMDSWRTLKRTNGEFVPVPSSSQKQIATEFICRSGYNYLDKVNSIFQLDEGDNSDLAQFVQTDNLKSKKLKETVTIILTLKLQHCFDCEKIFFPLIANDQLQHIEHYVGDNKKLQIDYVGFLNKLLNMEPAHIEQMLIEQDLSLKDPSKIKHKTLTKIAEKAVKRYQLNPDDFPYIFGAKNVSSLFYLIKMRIAEKNNGGTKAKLMKWDHLIEAAVAGKLWLQLKLLDRLINLGDTELAIEWAKHLHIPPNQLPMIIIDELGLHHLVHKELSSEASGQTRQDTDEHAEEDWESEIENDPSSKTGFSLGKGFYDSEQEKEDLESYHQLSLPTSSIHLVDTVKGLVEMTKQLFQDGNVIGFDAEWKPVMCRAGEKEYMSILQLALKDRVYILDIKVLYTTNGAEDALRTFFFQFFTKRTVTKIGYGITGDMKLIIGMFEYAKEMVKNAESLVDLCGVSQKILPHQMVQNELYNLDNKSLLDKGLSMLVNRTLGKSLDKTFQVSDWERRPLQEQQLYYAALDAYCLLEVYDRLCYFVKKYDLNFNTKEKMKTKWLKTKPVGGQQRKDKYDKRENKEKVRLPDNKPLYKGIPRPSTKLKVVCDTMLQGLGRQLRNCGVDTLILEDGQDHSVALQISHKEKRIILTRGKPFFMIRGYVGEDMVMWVPDGTPREQVKMVFTRYHIAIRSKDILSRCVDCNSDTYTKIASKEMQIIFELKHDIGQAEMPAEQLTGCKQVDLSNFTLCENGVEIQLDFISGTKFERALRTGNWEKLFEDVTTFYVCNCCGKVFWEGSHHKAVKETYADMIDKREYDASAYGKPG</sequence>
<name>A0A7M5V8Y8_9CNID</name>
<dbReference type="EnsemblMetazoa" id="CLYHEMT004519.1">
    <property type="protein sequence ID" value="CLYHEMP004519.1"/>
    <property type="gene ID" value="CLYHEMG004519"/>
</dbReference>
<evidence type="ECO:0000259" key="2">
    <source>
        <dbReference type="SMART" id="SM00474"/>
    </source>
</evidence>
<dbReference type="RefSeq" id="XP_066918589.1">
    <property type="nucleotide sequence ID" value="XM_067062488.1"/>
</dbReference>
<dbReference type="InterPro" id="IPR052408">
    <property type="entry name" value="Exonuclease_MUT-7-like"/>
</dbReference>
<dbReference type="InterPro" id="IPR036397">
    <property type="entry name" value="RNaseH_sf"/>
</dbReference>
<proteinExistence type="predicted"/>
<organism evidence="3 4">
    <name type="scientific">Clytia hemisphaerica</name>
    <dbReference type="NCBI Taxonomy" id="252671"/>
    <lineage>
        <taxon>Eukaryota</taxon>
        <taxon>Metazoa</taxon>
        <taxon>Cnidaria</taxon>
        <taxon>Hydrozoa</taxon>
        <taxon>Hydroidolina</taxon>
        <taxon>Leptothecata</taxon>
        <taxon>Obeliida</taxon>
        <taxon>Clytiidae</taxon>
        <taxon>Clytia</taxon>
    </lineage>
</organism>
<protein>
    <recommendedName>
        <fullName evidence="2">3'-5' exonuclease domain-containing protein</fullName>
    </recommendedName>
</protein>
<dbReference type="InterPro" id="IPR002782">
    <property type="entry name" value="Mut7-C_RNAse_dom"/>
</dbReference>
<evidence type="ECO:0000256" key="1">
    <source>
        <dbReference type="SAM" id="MobiDB-lite"/>
    </source>
</evidence>
<feature type="region of interest" description="Disordered" evidence="1">
    <location>
        <begin position="402"/>
        <end position="436"/>
    </location>
</feature>
<evidence type="ECO:0000313" key="3">
    <source>
        <dbReference type="EnsemblMetazoa" id="CLYHEMP004519.1"/>
    </source>
</evidence>
<evidence type="ECO:0000313" key="4">
    <source>
        <dbReference type="Proteomes" id="UP000594262"/>
    </source>
</evidence>
<dbReference type="PANTHER" id="PTHR47765">
    <property type="entry name" value="3'-5' EXONUCLEASE DOMAIN-CONTAINING PROTEIN"/>
    <property type="match status" value="1"/>
</dbReference>
<dbReference type="Pfam" id="PF01612">
    <property type="entry name" value="DNA_pol_A_exo1"/>
    <property type="match status" value="1"/>
</dbReference>